<feature type="compositionally biased region" description="Polar residues" evidence="1">
    <location>
        <begin position="43"/>
        <end position="56"/>
    </location>
</feature>
<proteinExistence type="predicted"/>
<evidence type="ECO:0000256" key="2">
    <source>
        <dbReference type="SAM" id="SignalP"/>
    </source>
</evidence>
<dbReference type="CDD" id="cd23669">
    <property type="entry name" value="GH55_SacteLam55A-like"/>
    <property type="match status" value="1"/>
</dbReference>
<dbReference type="OrthoDB" id="5478448at2"/>
<keyword evidence="2" id="KW-0732">Signal</keyword>
<accession>D0LVP9</accession>
<dbReference type="STRING" id="502025.Hoch_1480"/>
<dbReference type="CAZy" id="CBM32">
    <property type="family name" value="Carbohydrate-Binding Module Family 32"/>
</dbReference>
<evidence type="ECO:0000313" key="4">
    <source>
        <dbReference type="EMBL" id="ACY14033.1"/>
    </source>
</evidence>
<dbReference type="SUPFAM" id="SSF49785">
    <property type="entry name" value="Galactose-binding domain-like"/>
    <property type="match status" value="1"/>
</dbReference>
<feature type="chain" id="PRO_5012135589" evidence="2">
    <location>
        <begin position="16"/>
        <end position="722"/>
    </location>
</feature>
<feature type="signal peptide" evidence="2">
    <location>
        <begin position="1"/>
        <end position="15"/>
    </location>
</feature>
<evidence type="ECO:0000259" key="3">
    <source>
        <dbReference type="PROSITE" id="PS50022"/>
    </source>
</evidence>
<protein>
    <submittedName>
        <fullName evidence="4">Coagulation factor 5/8 type domain protein</fullName>
    </submittedName>
</protein>
<dbReference type="InterPro" id="IPR008979">
    <property type="entry name" value="Galactose-bd-like_sf"/>
</dbReference>
<name>D0LVP9_HALO1</name>
<keyword evidence="5" id="KW-1185">Reference proteome</keyword>
<dbReference type="EMBL" id="CP001804">
    <property type="protein sequence ID" value="ACY14033.1"/>
    <property type="molecule type" value="Genomic_DNA"/>
</dbReference>
<dbReference type="KEGG" id="hoh:Hoch_1480"/>
<dbReference type="Gene3D" id="2.60.120.260">
    <property type="entry name" value="Galactose-binding domain-like"/>
    <property type="match status" value="1"/>
</dbReference>
<dbReference type="Proteomes" id="UP000001880">
    <property type="component" value="Chromosome"/>
</dbReference>
<gene>
    <name evidence="4" type="ordered locus">Hoch_1480</name>
</gene>
<reference evidence="4 5" key="1">
    <citation type="journal article" date="2010" name="Stand. Genomic Sci.">
        <title>Complete genome sequence of Haliangium ochraceum type strain (SMP-2).</title>
        <authorList>
            <consortium name="US DOE Joint Genome Institute (JGI-PGF)"/>
            <person name="Ivanova N."/>
            <person name="Daum C."/>
            <person name="Lang E."/>
            <person name="Abt B."/>
            <person name="Kopitz M."/>
            <person name="Saunders E."/>
            <person name="Lapidus A."/>
            <person name="Lucas S."/>
            <person name="Glavina Del Rio T."/>
            <person name="Nolan M."/>
            <person name="Tice H."/>
            <person name="Copeland A."/>
            <person name="Cheng J.F."/>
            <person name="Chen F."/>
            <person name="Bruce D."/>
            <person name="Goodwin L."/>
            <person name="Pitluck S."/>
            <person name="Mavromatis K."/>
            <person name="Pati A."/>
            <person name="Mikhailova N."/>
            <person name="Chen A."/>
            <person name="Palaniappan K."/>
            <person name="Land M."/>
            <person name="Hauser L."/>
            <person name="Chang Y.J."/>
            <person name="Jeffries C.D."/>
            <person name="Detter J.C."/>
            <person name="Brettin T."/>
            <person name="Rohde M."/>
            <person name="Goker M."/>
            <person name="Bristow J."/>
            <person name="Markowitz V."/>
            <person name="Eisen J.A."/>
            <person name="Hugenholtz P."/>
            <person name="Kyrpides N.C."/>
            <person name="Klenk H.P."/>
        </authorList>
    </citation>
    <scope>NUCLEOTIDE SEQUENCE [LARGE SCALE GENOMIC DNA]</scope>
    <source>
        <strain evidence="5">DSM 14365 / CIP 107738 / JCM 11303 / AJ 13395 / SMP-2</strain>
    </source>
</reference>
<dbReference type="eggNOG" id="COG2273">
    <property type="taxonomic scope" value="Bacteria"/>
</dbReference>
<sequence>MSPAFLRPSSASVFAAALPIAFVATVTGTAGVAAADLLSQGQPATASSSENPTYTPASAAVDGDPGTRWSSQFNDDEWLSVDLGQTATVTGVNLLWEAAHASAFEIQISNDGQSWSTLHTEANGVGGSQNLAVSGTGRYVRMLGIERATGYGYSLWEFEVHGTLGSTNPPGPTLPGGGDLGPNVYFFDSSTPTAEIQNTLDQAFQQQETSQFGTARHQFLFAPGTYNVHAHIGFNTSINGLGRNPDDVNINGGVWVDAQWFNGNATQNFWRSAENLSITPHTGEARWAVSQAAPFRRIHVRGDLNLAPSSFGWASGGFLADSKVDGVVRSYSQQQWLNRDSTFGAWEGSVWNMVFSGVEGSPPPSFPNPSHTVLNNSPIMREKPYLYLDGGNLAVFVPSLATNTRGATWDNGPTPGTSIPLSSFFVADPSDSAATINQALAQGLHLLLTPGVYYVDQTIQVNRANTVVLGLGYATIVNENGVVPMKVADVDGVKIASVLFDAGTTEAPVLLEVGPPGSNASHANNPISLHDVFFRVGGAVGGKVVDALVINSDDTLVDHIWSWRGDHGDGIGWNINTARNGLVVNGDDVTAFGVFVEHYQQHNTVWNGNGGRTIFYQSELAYDPPNQAAWMNGNTLGWASYKVGDHVTTHEAWGLGAYSYNNVDPSIVTHNGFDVPNRSGVRMHNMATVSLGGNGIISHTINNTGGEASGVDTIPAYVVSYP</sequence>
<dbReference type="InterPro" id="IPR059186">
    <property type="entry name" value="SACTE_4363"/>
</dbReference>
<feature type="domain" description="F5/8 type C" evidence="3">
    <location>
        <begin position="25"/>
        <end position="163"/>
    </location>
</feature>
<dbReference type="RefSeq" id="WP_012826642.1">
    <property type="nucleotide sequence ID" value="NC_013440.1"/>
</dbReference>
<evidence type="ECO:0000256" key="1">
    <source>
        <dbReference type="SAM" id="MobiDB-lite"/>
    </source>
</evidence>
<feature type="region of interest" description="Disordered" evidence="1">
    <location>
        <begin position="43"/>
        <end position="65"/>
    </location>
</feature>
<dbReference type="Pfam" id="PF00754">
    <property type="entry name" value="F5_F8_type_C"/>
    <property type="match status" value="1"/>
</dbReference>
<dbReference type="InterPro" id="IPR000421">
    <property type="entry name" value="FA58C"/>
</dbReference>
<dbReference type="AlphaFoldDB" id="D0LVP9"/>
<organism evidence="4 5">
    <name type="scientific">Haliangium ochraceum (strain DSM 14365 / JCM 11303 / SMP-2)</name>
    <dbReference type="NCBI Taxonomy" id="502025"/>
    <lineage>
        <taxon>Bacteria</taxon>
        <taxon>Pseudomonadati</taxon>
        <taxon>Myxococcota</taxon>
        <taxon>Polyangia</taxon>
        <taxon>Haliangiales</taxon>
        <taxon>Kofleriaceae</taxon>
        <taxon>Haliangium</taxon>
    </lineage>
</organism>
<dbReference type="PROSITE" id="PS50022">
    <property type="entry name" value="FA58C_3"/>
    <property type="match status" value="1"/>
</dbReference>
<dbReference type="HOGENOM" id="CLU_013797_0_0_7"/>
<dbReference type="CAZy" id="GH55">
    <property type="family name" value="Glycoside Hydrolase Family 55"/>
</dbReference>
<evidence type="ECO:0000313" key="5">
    <source>
        <dbReference type="Proteomes" id="UP000001880"/>
    </source>
</evidence>